<dbReference type="GO" id="GO:0030091">
    <property type="term" value="P:protein repair"/>
    <property type="evidence" value="ECO:0007669"/>
    <property type="project" value="InterPro"/>
</dbReference>
<dbReference type="OrthoDB" id="443402at2759"/>
<accession>A0A067C6H6</accession>
<dbReference type="SUPFAM" id="SSF51316">
    <property type="entry name" value="Mss4-like"/>
    <property type="match status" value="1"/>
</dbReference>
<evidence type="ECO:0000256" key="1">
    <source>
        <dbReference type="ARBA" id="ARBA00001947"/>
    </source>
</evidence>
<keyword evidence="3" id="KW-0479">Metal-binding</keyword>
<dbReference type="Pfam" id="PF01641">
    <property type="entry name" value="SelR"/>
    <property type="match status" value="1"/>
</dbReference>
<evidence type="ECO:0000256" key="4">
    <source>
        <dbReference type="ARBA" id="ARBA00022833"/>
    </source>
</evidence>
<dbReference type="VEuPathDB" id="FungiDB:SPRG_10959"/>
<organism evidence="8 9">
    <name type="scientific">Saprolegnia parasitica (strain CBS 223.65)</name>
    <dbReference type="NCBI Taxonomy" id="695850"/>
    <lineage>
        <taxon>Eukaryota</taxon>
        <taxon>Sar</taxon>
        <taxon>Stramenopiles</taxon>
        <taxon>Oomycota</taxon>
        <taxon>Saprolegniomycetes</taxon>
        <taxon>Saprolegniales</taxon>
        <taxon>Saprolegniaceae</taxon>
        <taxon>Saprolegnia</taxon>
    </lineage>
</organism>
<protein>
    <recommendedName>
        <fullName evidence="7">MsrB domain-containing protein</fullName>
    </recommendedName>
</protein>
<dbReference type="GO" id="GO:0031151">
    <property type="term" value="F:histone H3K79 methyltransferase activity"/>
    <property type="evidence" value="ECO:0007669"/>
    <property type="project" value="InterPro"/>
</dbReference>
<dbReference type="Gene3D" id="3.40.50.150">
    <property type="entry name" value="Vaccinia Virus protein VP39"/>
    <property type="match status" value="1"/>
</dbReference>
<dbReference type="GO" id="GO:0033743">
    <property type="term" value="F:peptide-methionine (R)-S-oxide reductase activity"/>
    <property type="evidence" value="ECO:0007669"/>
    <property type="project" value="InterPro"/>
</dbReference>
<evidence type="ECO:0000256" key="2">
    <source>
        <dbReference type="ARBA" id="ARBA00007174"/>
    </source>
</evidence>
<proteinExistence type="inferred from homology"/>
<keyword evidence="9" id="KW-1185">Reference proteome</keyword>
<dbReference type="NCBIfam" id="TIGR00357">
    <property type="entry name" value="peptide-methionine (R)-S-oxide reductase MsrB"/>
    <property type="match status" value="1"/>
</dbReference>
<dbReference type="STRING" id="695850.A0A067C6H6"/>
<evidence type="ECO:0000259" key="7">
    <source>
        <dbReference type="PROSITE" id="PS51790"/>
    </source>
</evidence>
<dbReference type="InterPro" id="IPR028427">
    <property type="entry name" value="Met_Sox_Rdtase_MsrB"/>
</dbReference>
<dbReference type="PANTHER" id="PTHR46081">
    <property type="entry name" value="PEPTIDE METHIONINE SULFOXIDE REDUCTASE 2"/>
    <property type="match status" value="1"/>
</dbReference>
<feature type="domain" description="MsrB" evidence="7">
    <location>
        <begin position="332"/>
        <end position="451"/>
    </location>
</feature>
<comment type="similarity">
    <text evidence="2">Belongs to the MsrB Met sulfoxide reductase family.</text>
</comment>
<evidence type="ECO:0000256" key="3">
    <source>
        <dbReference type="ARBA" id="ARBA00022723"/>
    </source>
</evidence>
<dbReference type="AlphaFoldDB" id="A0A067C6H6"/>
<dbReference type="InterPro" id="IPR025789">
    <property type="entry name" value="DOT1_dom"/>
</dbReference>
<dbReference type="Pfam" id="PF08123">
    <property type="entry name" value="DOT1"/>
    <property type="match status" value="1"/>
</dbReference>
<comment type="cofactor">
    <cofactor evidence="1">
        <name>Zn(2+)</name>
        <dbReference type="ChEBI" id="CHEBI:29105"/>
    </cofactor>
</comment>
<sequence>MATTHAEVTGWQRVLAQYAPQEEAWQHAETKMRAYAQQVLRDVKGDDAQKRSATIDFVKDLVPEDVKPEVESLPVEQFALGLIFYGPFQVYDRVYRHISSDYGKEMSMQARKGTEHDTTGHVYGEIAFFPFADILHAIAPVLPQNNAVFYDLGSGVGKAVVAAALLHPFHKSVGIEVLQPLVDFSHARVDKLGQDYDGIAQTISFVSGSFLDHPWSDGDLVFSHSTCFSPGTWERISKQAEQLKQGAYFVSVSHVLLSPLFEVLRTMVVTMSWGSCTVYIHRRMRIGRWATKMLQGGSAIRTDLQQRRGATPKENENSSPTPMPSVPFNLPDGEWRAKLSPEQYRVLRQKGTERPGTGAFTKHNALGTYLCAGCDAPLYTSSQKFNSGCGWPAFFDAIPNAIKALPDGSRIEIVCANCGGHMGHVFKGEGFETPTDERHCVNSVSLKFTSSPAP</sequence>
<dbReference type="CDD" id="cd02440">
    <property type="entry name" value="AdoMet_MTases"/>
    <property type="match status" value="1"/>
</dbReference>
<evidence type="ECO:0000256" key="6">
    <source>
        <dbReference type="SAM" id="MobiDB-lite"/>
    </source>
</evidence>
<feature type="region of interest" description="Disordered" evidence="6">
    <location>
        <begin position="302"/>
        <end position="325"/>
    </location>
</feature>
<evidence type="ECO:0000313" key="9">
    <source>
        <dbReference type="Proteomes" id="UP000030745"/>
    </source>
</evidence>
<dbReference type="SUPFAM" id="SSF53335">
    <property type="entry name" value="S-adenosyl-L-methionine-dependent methyltransferases"/>
    <property type="match status" value="1"/>
</dbReference>
<keyword evidence="5" id="KW-0560">Oxidoreductase</keyword>
<dbReference type="GeneID" id="24133042"/>
<dbReference type="InterPro" id="IPR029063">
    <property type="entry name" value="SAM-dependent_MTases_sf"/>
</dbReference>
<dbReference type="Proteomes" id="UP000030745">
    <property type="component" value="Unassembled WGS sequence"/>
</dbReference>
<dbReference type="PANTHER" id="PTHR46081:SF8">
    <property type="entry name" value="PEPTIDE METHIONINE SULFOXIDE REDUCTASE 2"/>
    <property type="match status" value="1"/>
</dbReference>
<dbReference type="PROSITE" id="PS51790">
    <property type="entry name" value="MSRB"/>
    <property type="match status" value="1"/>
</dbReference>
<dbReference type="InterPro" id="IPR011057">
    <property type="entry name" value="Mss4-like_sf"/>
</dbReference>
<dbReference type="GO" id="GO:0006979">
    <property type="term" value="P:response to oxidative stress"/>
    <property type="evidence" value="ECO:0007669"/>
    <property type="project" value="InterPro"/>
</dbReference>
<dbReference type="EMBL" id="KK583274">
    <property type="protein sequence ID" value="KDO22141.1"/>
    <property type="molecule type" value="Genomic_DNA"/>
</dbReference>
<dbReference type="Gene3D" id="2.170.150.20">
    <property type="entry name" value="Peptide methionine sulfoxide reductase"/>
    <property type="match status" value="1"/>
</dbReference>
<dbReference type="InterPro" id="IPR002579">
    <property type="entry name" value="Met_Sox_Rdtase_MsrB_dom"/>
</dbReference>
<evidence type="ECO:0000256" key="5">
    <source>
        <dbReference type="ARBA" id="ARBA00023002"/>
    </source>
</evidence>
<dbReference type="RefSeq" id="XP_012207179.1">
    <property type="nucleotide sequence ID" value="XM_012351789.1"/>
</dbReference>
<reference evidence="8 9" key="1">
    <citation type="journal article" date="2013" name="PLoS Genet.">
        <title>Distinctive expansion of potential virulence genes in the genome of the oomycete fish pathogen Saprolegnia parasitica.</title>
        <authorList>
            <person name="Jiang R.H."/>
            <person name="de Bruijn I."/>
            <person name="Haas B.J."/>
            <person name="Belmonte R."/>
            <person name="Lobach L."/>
            <person name="Christie J."/>
            <person name="van den Ackerveken G."/>
            <person name="Bottin A."/>
            <person name="Bulone V."/>
            <person name="Diaz-Moreno S.M."/>
            <person name="Dumas B."/>
            <person name="Fan L."/>
            <person name="Gaulin E."/>
            <person name="Govers F."/>
            <person name="Grenville-Briggs L.J."/>
            <person name="Horner N.R."/>
            <person name="Levin J.Z."/>
            <person name="Mammella M."/>
            <person name="Meijer H.J."/>
            <person name="Morris P."/>
            <person name="Nusbaum C."/>
            <person name="Oome S."/>
            <person name="Phillips A.J."/>
            <person name="van Rooyen D."/>
            <person name="Rzeszutek E."/>
            <person name="Saraiva M."/>
            <person name="Secombes C.J."/>
            <person name="Seidl M.F."/>
            <person name="Snel B."/>
            <person name="Stassen J.H."/>
            <person name="Sykes S."/>
            <person name="Tripathy S."/>
            <person name="van den Berg H."/>
            <person name="Vega-Arreguin J.C."/>
            <person name="Wawra S."/>
            <person name="Young S.K."/>
            <person name="Zeng Q."/>
            <person name="Dieguez-Uribeondo J."/>
            <person name="Russ C."/>
            <person name="Tyler B.M."/>
            <person name="van West P."/>
        </authorList>
    </citation>
    <scope>NUCLEOTIDE SEQUENCE [LARGE SCALE GENOMIC DNA]</scope>
    <source>
        <strain evidence="8 9">CBS 223.65</strain>
    </source>
</reference>
<gene>
    <name evidence="8" type="ORF">SPRG_10959</name>
</gene>
<name>A0A067C6H6_SAPPC</name>
<dbReference type="GO" id="GO:0046872">
    <property type="term" value="F:metal ion binding"/>
    <property type="evidence" value="ECO:0007669"/>
    <property type="project" value="UniProtKB-KW"/>
</dbReference>
<dbReference type="KEGG" id="spar:SPRG_10959"/>
<keyword evidence="4" id="KW-0862">Zinc</keyword>
<evidence type="ECO:0000313" key="8">
    <source>
        <dbReference type="EMBL" id="KDO22141.1"/>
    </source>
</evidence>